<keyword evidence="6" id="KW-0378">Hydrolase</keyword>
<dbReference type="SUPFAM" id="SSF53927">
    <property type="entry name" value="Cytidine deaminase-like"/>
    <property type="match status" value="1"/>
</dbReference>
<dbReference type="InterPro" id="IPR002125">
    <property type="entry name" value="CMP_dCMP_dom"/>
</dbReference>
<dbReference type="CDD" id="cd01285">
    <property type="entry name" value="nucleoside_deaminase"/>
    <property type="match status" value="1"/>
</dbReference>
<name>A0AAV8U9X0_9ROSI</name>
<feature type="compositionally biased region" description="Low complexity" evidence="9">
    <location>
        <begin position="945"/>
        <end position="961"/>
    </location>
</feature>
<feature type="compositionally biased region" description="Basic and acidic residues" evidence="9">
    <location>
        <begin position="419"/>
        <end position="445"/>
    </location>
</feature>
<proteinExistence type="inferred from homology"/>
<dbReference type="GO" id="GO:0009507">
    <property type="term" value="C:chloroplast"/>
    <property type="evidence" value="ECO:0007669"/>
    <property type="project" value="TreeGrafter"/>
</dbReference>
<feature type="domain" description="CMP/dCMP-type deaminase" evidence="10">
    <location>
        <begin position="1116"/>
        <end position="1238"/>
    </location>
</feature>
<organism evidence="11 12">
    <name type="scientific">Erythroxylum novogranatense</name>
    <dbReference type="NCBI Taxonomy" id="1862640"/>
    <lineage>
        <taxon>Eukaryota</taxon>
        <taxon>Viridiplantae</taxon>
        <taxon>Streptophyta</taxon>
        <taxon>Embryophyta</taxon>
        <taxon>Tracheophyta</taxon>
        <taxon>Spermatophyta</taxon>
        <taxon>Magnoliopsida</taxon>
        <taxon>eudicotyledons</taxon>
        <taxon>Gunneridae</taxon>
        <taxon>Pentapetalae</taxon>
        <taxon>rosids</taxon>
        <taxon>fabids</taxon>
        <taxon>Malpighiales</taxon>
        <taxon>Erythroxylaceae</taxon>
        <taxon>Erythroxylum</taxon>
    </lineage>
</organism>
<dbReference type="GO" id="GO:0046872">
    <property type="term" value="F:metal ion binding"/>
    <property type="evidence" value="ECO:0007669"/>
    <property type="project" value="UniProtKB-KW"/>
</dbReference>
<keyword evidence="4" id="KW-0819">tRNA processing</keyword>
<dbReference type="FunFam" id="3.40.140.10:FF:000005">
    <property type="entry name" value="tRNA-specific adenosine deaminase"/>
    <property type="match status" value="1"/>
</dbReference>
<dbReference type="GO" id="GO:0052717">
    <property type="term" value="F:tRNA-specific adenosine-34 deaminase activity"/>
    <property type="evidence" value="ECO:0007669"/>
    <property type="project" value="UniProtKB-EC"/>
</dbReference>
<comment type="cofactor">
    <cofactor evidence="1">
        <name>Zn(2+)</name>
        <dbReference type="ChEBI" id="CHEBI:29105"/>
    </cofactor>
</comment>
<feature type="region of interest" description="Disordered" evidence="9">
    <location>
        <begin position="704"/>
        <end position="745"/>
    </location>
</feature>
<feature type="region of interest" description="Disordered" evidence="9">
    <location>
        <begin position="898"/>
        <end position="962"/>
    </location>
</feature>
<evidence type="ECO:0000256" key="6">
    <source>
        <dbReference type="ARBA" id="ARBA00022801"/>
    </source>
</evidence>
<dbReference type="EMBL" id="JAIWQS010000001">
    <property type="protein sequence ID" value="KAJ8774633.1"/>
    <property type="molecule type" value="Genomic_DNA"/>
</dbReference>
<feature type="compositionally biased region" description="Basic and acidic residues" evidence="9">
    <location>
        <begin position="490"/>
        <end position="499"/>
    </location>
</feature>
<feature type="region of interest" description="Disordered" evidence="9">
    <location>
        <begin position="483"/>
        <end position="561"/>
    </location>
</feature>
<evidence type="ECO:0000256" key="9">
    <source>
        <dbReference type="SAM" id="MobiDB-lite"/>
    </source>
</evidence>
<dbReference type="PANTHER" id="PTHR11079:SF179">
    <property type="entry name" value="TRNA(ADENINE(34)) DEAMINASE, CHLOROPLASTIC"/>
    <property type="match status" value="1"/>
</dbReference>
<comment type="subunit">
    <text evidence="2">Homodimer.</text>
</comment>
<evidence type="ECO:0000313" key="12">
    <source>
        <dbReference type="Proteomes" id="UP001159364"/>
    </source>
</evidence>
<dbReference type="InterPro" id="IPR028883">
    <property type="entry name" value="tRNA_aden_deaminase"/>
</dbReference>
<feature type="compositionally biased region" description="Polar residues" evidence="9">
    <location>
        <begin position="550"/>
        <end position="561"/>
    </location>
</feature>
<evidence type="ECO:0000259" key="10">
    <source>
        <dbReference type="PROSITE" id="PS51747"/>
    </source>
</evidence>
<dbReference type="PANTHER" id="PTHR11079">
    <property type="entry name" value="CYTOSINE DEAMINASE FAMILY MEMBER"/>
    <property type="match status" value="1"/>
</dbReference>
<feature type="region of interest" description="Disordered" evidence="9">
    <location>
        <begin position="1232"/>
        <end position="1253"/>
    </location>
</feature>
<sequence length="1320" mass="147897">MHQAYVSSTLLSFRSKGSLSFSFNDCSNLLNERFERSPLLSCPAQCCSCCSCCSCCCVSSFGSPRVPISSGWLYGLRQSTLIQRPPYRRLVLGAGDRYSYRVPAYGLDLDCSQVSYSIQGNSGSNGIRRSSEKRLGRISSWERRCSSNADDVEAMISLLSEELGEEYLGDRERKKSLSKRVEIKDRGNYRGDHRRKKKDVRLGLLESDSKCKFESVIVKSRNEQFSGNKVDDKTEGVEENTAVANNENLKGRRDSISSYYSLSGEDFDSDTESQDEHCDVVKKASVICRRDLKNEDGRFEGCTVEEFKRHRDGIEGKSGVLGCRTGVTNTNFDWDVRKKSEKKLTEIDETQLRKESSEVQSITAPSSAKKFNDEKETTDLFSYLQKERKKNYSQMDNESVEQAKIRRNYQEVTESEDKYARHVEAASHHQKHEDLLQRRRAENHKTVGRSSTNDSLRKNTQHMAEISEIGNVDVHRDSNLQKWSESQVKVQEEDIDIKKSRNASEQLDQRGDQTTQKILTRRSESSRRKELGDSAIITKSSAEEEHSSNDKTTLQRIRSRKGSQGVQNISVNVTNVSVLQAIDSKTVTNNLSISDDVLINQGSKSTSVVKPFVEIGKKNQTDESAFDVKSQKETYRADKVLSYSEGTSHEAATSQVSLDRVSEMRMQQTNVQEHDEDVQKSSNPVMIPPTHQLVARGPLLLDPTGEVAKQDSSTETFESSSSAFYTSSGGRTPAQHKSEDNRGVSSVAYGEPLNLVAHEDTLDSAYRLEESSRIYVDDFIQQSKHELSTPGIQEEMTMSVTKVDSESEKRRQKKSSHDFTKDSQLTDQDSGPSLGSSGVKGPSDEMWDVRDTTTQESLEKEEAEDNTATETLAVRRTGRSLWGIIANIVRLRWGSHAEMPKPAVNSGTKSSSNDSVSSEAYFSGHDHEVNSDWNGKKERSMPKELTSSLQLQLRQTSGQGQEEILDTSATKGITRQLELETSSHSGISKNGLTSKGISSPEHEEHVGFSLDQKGFQVGSSNMEGGKSSLVPVPFSYHGTTSHIVEERFDSGKSNASDSGLMQPAKQHVSGKLHEVLGRDGKDGELKLKKLQRNKQVIRDRFDEWEEAYLRESEQRKSDEIFMREALLEAKHAADTWEVPVGAVLVQHGKIIARGYNLVEELRDSTAHAEMICIREASKQLRSWRLSDATLYVTLEPCAMCAGAILQARIDTLVWGAPNKLLGADGSWISLFPNGEENRNGGQPTDKPAAPVHPFHPKMTIRRGVLESQCAEVMQQFFQLRRRKKQKNEDEPPQPTCLPVASSQSKVLDKLHNIFHVMFCL</sequence>
<dbReference type="Proteomes" id="UP001159364">
    <property type="component" value="Linkage Group LG01"/>
</dbReference>
<dbReference type="HAMAP" id="MF_00972">
    <property type="entry name" value="tRNA_aden_deaminase"/>
    <property type="match status" value="1"/>
</dbReference>
<keyword evidence="12" id="KW-1185">Reference proteome</keyword>
<dbReference type="PROSITE" id="PS51747">
    <property type="entry name" value="CYT_DCMP_DEAMINASES_2"/>
    <property type="match status" value="1"/>
</dbReference>
<dbReference type="Pfam" id="PF00383">
    <property type="entry name" value="dCMP_cyt_deam_1"/>
    <property type="match status" value="1"/>
</dbReference>
<dbReference type="GO" id="GO:0002100">
    <property type="term" value="P:tRNA wobble adenosine to inosine editing"/>
    <property type="evidence" value="ECO:0007669"/>
    <property type="project" value="InterPro"/>
</dbReference>
<feature type="region of interest" description="Disordered" evidence="9">
    <location>
        <begin position="1280"/>
        <end position="1299"/>
    </location>
</feature>
<protein>
    <recommendedName>
        <fullName evidence="3">tRNA(adenine(34)) deaminase</fullName>
        <ecNumber evidence="3">3.5.4.33</ecNumber>
    </recommendedName>
</protein>
<keyword evidence="7" id="KW-0862">Zinc</keyword>
<evidence type="ECO:0000313" key="11">
    <source>
        <dbReference type="EMBL" id="KAJ8774633.1"/>
    </source>
</evidence>
<evidence type="ECO:0000256" key="2">
    <source>
        <dbReference type="ARBA" id="ARBA00011738"/>
    </source>
</evidence>
<comment type="caution">
    <text evidence="11">The sequence shown here is derived from an EMBL/GenBank/DDBJ whole genome shotgun (WGS) entry which is preliminary data.</text>
</comment>
<gene>
    <name evidence="11" type="ORF">K2173_017079</name>
</gene>
<accession>A0AAV8U9X0</accession>
<feature type="compositionally biased region" description="Low complexity" evidence="9">
    <location>
        <begin position="713"/>
        <end position="728"/>
    </location>
</feature>
<feature type="compositionally biased region" description="Polar residues" evidence="9">
    <location>
        <begin position="822"/>
        <end position="836"/>
    </location>
</feature>
<keyword evidence="5" id="KW-0479">Metal-binding</keyword>
<evidence type="ECO:0000256" key="3">
    <source>
        <dbReference type="ARBA" id="ARBA00012740"/>
    </source>
</evidence>
<evidence type="ECO:0000256" key="1">
    <source>
        <dbReference type="ARBA" id="ARBA00001947"/>
    </source>
</evidence>
<evidence type="ECO:0000256" key="8">
    <source>
        <dbReference type="ARBA" id="ARBA00048045"/>
    </source>
</evidence>
<dbReference type="Gene3D" id="3.40.140.10">
    <property type="entry name" value="Cytidine Deaminase, domain 2"/>
    <property type="match status" value="1"/>
</dbReference>
<dbReference type="InterPro" id="IPR016193">
    <property type="entry name" value="Cytidine_deaminase-like"/>
</dbReference>
<reference evidence="11 12" key="1">
    <citation type="submission" date="2021-09" db="EMBL/GenBank/DDBJ databases">
        <title>Genomic insights and catalytic innovation underlie evolution of tropane alkaloids biosynthesis.</title>
        <authorList>
            <person name="Wang Y.-J."/>
            <person name="Tian T."/>
            <person name="Huang J.-P."/>
            <person name="Huang S.-X."/>
        </authorList>
    </citation>
    <scope>NUCLEOTIDE SEQUENCE [LARGE SCALE GENOMIC DNA]</scope>
    <source>
        <strain evidence="11">KIB-2018</strain>
        <tissue evidence="11">Leaf</tissue>
    </source>
</reference>
<dbReference type="EC" id="3.5.4.33" evidence="3"/>
<feature type="compositionally biased region" description="Basic and acidic residues" evidence="9">
    <location>
        <begin position="847"/>
        <end position="860"/>
    </location>
</feature>
<comment type="catalytic activity">
    <reaction evidence="8">
        <text>adenosine(34) in tRNA + H2O + H(+) = inosine(34) in tRNA + NH4(+)</text>
        <dbReference type="Rhea" id="RHEA:43168"/>
        <dbReference type="Rhea" id="RHEA-COMP:10373"/>
        <dbReference type="Rhea" id="RHEA-COMP:10374"/>
        <dbReference type="ChEBI" id="CHEBI:15377"/>
        <dbReference type="ChEBI" id="CHEBI:15378"/>
        <dbReference type="ChEBI" id="CHEBI:28938"/>
        <dbReference type="ChEBI" id="CHEBI:74411"/>
        <dbReference type="ChEBI" id="CHEBI:82852"/>
        <dbReference type="EC" id="3.5.4.33"/>
    </reaction>
</comment>
<evidence type="ECO:0000256" key="5">
    <source>
        <dbReference type="ARBA" id="ARBA00022723"/>
    </source>
</evidence>
<feature type="region of interest" description="Disordered" evidence="9">
    <location>
        <begin position="419"/>
        <end position="458"/>
    </location>
</feature>
<evidence type="ECO:0000256" key="4">
    <source>
        <dbReference type="ARBA" id="ARBA00022694"/>
    </source>
</evidence>
<feature type="compositionally biased region" description="Basic and acidic residues" evidence="9">
    <location>
        <begin position="924"/>
        <end position="942"/>
    </location>
</feature>
<feature type="compositionally biased region" description="Polar residues" evidence="9">
    <location>
        <begin position="905"/>
        <end position="920"/>
    </location>
</feature>
<feature type="region of interest" description="Disordered" evidence="9">
    <location>
        <begin position="786"/>
        <end position="871"/>
    </location>
</feature>
<feature type="compositionally biased region" description="Basic and acidic residues" evidence="9">
    <location>
        <begin position="521"/>
        <end position="532"/>
    </location>
</feature>
<feature type="compositionally biased region" description="Basic and acidic residues" evidence="9">
    <location>
        <begin position="803"/>
        <end position="821"/>
    </location>
</feature>
<evidence type="ECO:0000256" key="7">
    <source>
        <dbReference type="ARBA" id="ARBA00022833"/>
    </source>
</evidence>